<dbReference type="RefSeq" id="WP_015059963.1">
    <property type="nucleotide sequence ID" value="NC_019149.1"/>
</dbReference>
<organism evidence="3">
    <name type="scientific">Staphylococcus aureus</name>
    <dbReference type="NCBI Taxonomy" id="1280"/>
    <lineage>
        <taxon>Bacteria</taxon>
        <taxon>Bacillati</taxon>
        <taxon>Bacillota</taxon>
        <taxon>Bacilli</taxon>
        <taxon>Bacillales</taxon>
        <taxon>Staphylococcaceae</taxon>
        <taxon>Staphylococcus</taxon>
    </lineage>
</organism>
<gene>
    <name evidence="3" type="primary">mobA</name>
</gene>
<dbReference type="AlphaFoldDB" id="K0JC90"/>
<feature type="compositionally biased region" description="Basic and acidic residues" evidence="1">
    <location>
        <begin position="241"/>
        <end position="252"/>
    </location>
</feature>
<keyword evidence="3" id="KW-0614">Plasmid</keyword>
<proteinExistence type="predicted"/>
<reference evidence="3" key="2">
    <citation type="journal article" date="2012" name="J. Antimicrob. Chemother.">
        <title>Unusual small plasmids carrying the novel resistance genes dfrK or apmA isolated from methicillin-resistant or -susceptible staphylococci.</title>
        <authorList>
            <person name="Kadlec K."/>
            <person name="Fessler A.T."/>
            <person name="Couto N."/>
            <person name="Pomba C.F."/>
            <person name="Schwarz S."/>
        </authorList>
    </citation>
    <scope>NUCLEOTIDE SEQUENCE [LARGE SCALE GENOMIC DNA]</scope>
    <source>
        <strain evidence="3">ST398</strain>
        <plasmid evidence="3">pKKS49</plasmid>
    </source>
</reference>
<dbReference type="InterPro" id="IPR000253">
    <property type="entry name" value="FHA_dom"/>
</dbReference>
<evidence type="ECO:0000259" key="2">
    <source>
        <dbReference type="PROSITE" id="PS50006"/>
    </source>
</evidence>
<protein>
    <submittedName>
        <fullName evidence="3">Mobilization protein A</fullName>
    </submittedName>
</protein>
<sequence>MATIQLGTTRSASRLCNYAEKRAVVKDGHNLDIDYAKSQMKQTRELFSKNDGIQAHHVIQSFKPNEVTPEKANQVGLELAEKLAKDHEVAVYTHADKDHIHNHIVINSVNFETGKKYQAHGKEAIERARSLSDEVCKNHNLSIVTEHNASVRHTLAEQHLLEKNKPSWKDELREAIEYARNNSTNFDSFKKHLNDVYGVETKLRGKTLSFKHPERERFIRANKLGADYEREGLENVFTRQAKREQEHERTVSRDQGTQRTNEKLYQSSHERGNGERSHDSQSIESNTVEIGRSHEEHAVNLERAREDVERKHRSFAKDFDRWTRGNSKEQQQDHSSTGGTSKDKQRSIGRNERGNQVEREEHAEQSKQRRQKSKTRDDGLSL</sequence>
<name>K0JC90_STAAU</name>
<dbReference type="InterPro" id="IPR005094">
    <property type="entry name" value="Endonuclease_MobA/VirD2"/>
</dbReference>
<feature type="compositionally biased region" description="Basic and acidic residues" evidence="1">
    <location>
        <begin position="268"/>
        <end position="281"/>
    </location>
</feature>
<accession>K0JC90</accession>
<reference evidence="3" key="1">
    <citation type="submission" date="2011-11" db="EMBL/GenBank/DDBJ databases">
        <authorList>
            <person name="Schwarz S.P."/>
        </authorList>
    </citation>
    <scope>NUCLEOTIDE SEQUENCE</scope>
    <source>
        <strain evidence="3">ST398</strain>
        <plasmid evidence="3">pKKS49</plasmid>
    </source>
</reference>
<feature type="compositionally biased region" description="Basic and acidic residues" evidence="1">
    <location>
        <begin position="291"/>
        <end position="332"/>
    </location>
</feature>
<feature type="compositionally biased region" description="Basic and acidic residues" evidence="1">
    <location>
        <begin position="341"/>
        <end position="367"/>
    </location>
</feature>
<evidence type="ECO:0000313" key="3">
    <source>
        <dbReference type="EMBL" id="CCE60910.1"/>
    </source>
</evidence>
<feature type="domain" description="FHA" evidence="2">
    <location>
        <begin position="288"/>
        <end position="347"/>
    </location>
</feature>
<feature type="compositionally biased region" description="Polar residues" evidence="1">
    <location>
        <begin position="253"/>
        <end position="267"/>
    </location>
</feature>
<geneLocation type="plasmid" evidence="3">
    <name>pKKS49</name>
</geneLocation>
<feature type="region of interest" description="Disordered" evidence="1">
    <location>
        <begin position="238"/>
        <end position="382"/>
    </location>
</feature>
<dbReference type="Pfam" id="PF03432">
    <property type="entry name" value="Relaxase"/>
    <property type="match status" value="1"/>
</dbReference>
<dbReference type="PROSITE" id="PS50006">
    <property type="entry name" value="FHA_DOMAIN"/>
    <property type="match status" value="1"/>
</dbReference>
<dbReference type="EMBL" id="HE611647">
    <property type="protein sequence ID" value="CCE60910.1"/>
    <property type="molecule type" value="Genomic_DNA"/>
</dbReference>
<evidence type="ECO:0000256" key="1">
    <source>
        <dbReference type="SAM" id="MobiDB-lite"/>
    </source>
</evidence>